<accession>A0ABQ6JQF6</accession>
<feature type="compositionally biased region" description="Basic residues" evidence="1">
    <location>
        <begin position="86"/>
        <end position="97"/>
    </location>
</feature>
<sequence>MGAVGALGLVTVVVGGVAVQSVDDLQSKTDRMEQAQVELAADRGTVHQDQIKARMLVAQVAAVQGKEATDTYLQKIKDNDAEARRGRAARRRARRREGHADLARVQDRVRRLAAACATPRCCPSRSATTPSPTPACCRRSRSR</sequence>
<evidence type="ECO:0000313" key="3">
    <source>
        <dbReference type="Proteomes" id="UP001157017"/>
    </source>
</evidence>
<name>A0ABQ6JQF6_9ACTN</name>
<reference evidence="3" key="1">
    <citation type="journal article" date="2019" name="Int. J. Syst. Evol. Microbiol.">
        <title>The Global Catalogue of Microorganisms (GCM) 10K type strain sequencing project: providing services to taxonomists for standard genome sequencing and annotation.</title>
        <authorList>
            <consortium name="The Broad Institute Genomics Platform"/>
            <consortium name="The Broad Institute Genome Sequencing Center for Infectious Disease"/>
            <person name="Wu L."/>
            <person name="Ma J."/>
        </authorList>
    </citation>
    <scope>NUCLEOTIDE SEQUENCE [LARGE SCALE GENOMIC DNA]</scope>
    <source>
        <strain evidence="3">NBRC 108730</strain>
    </source>
</reference>
<protein>
    <submittedName>
        <fullName evidence="2">Uncharacterized protein</fullName>
    </submittedName>
</protein>
<feature type="region of interest" description="Disordered" evidence="1">
    <location>
        <begin position="80"/>
        <end position="102"/>
    </location>
</feature>
<evidence type="ECO:0000256" key="1">
    <source>
        <dbReference type="SAM" id="MobiDB-lite"/>
    </source>
</evidence>
<feature type="compositionally biased region" description="Low complexity" evidence="1">
    <location>
        <begin position="121"/>
        <end position="137"/>
    </location>
</feature>
<dbReference type="Proteomes" id="UP001157017">
    <property type="component" value="Unassembled WGS sequence"/>
</dbReference>
<proteinExistence type="predicted"/>
<keyword evidence="3" id="KW-1185">Reference proteome</keyword>
<feature type="region of interest" description="Disordered" evidence="1">
    <location>
        <begin position="120"/>
        <end position="143"/>
    </location>
</feature>
<organism evidence="2 3">
    <name type="scientific">Angustibacter aerolatus</name>
    <dbReference type="NCBI Taxonomy" id="1162965"/>
    <lineage>
        <taxon>Bacteria</taxon>
        <taxon>Bacillati</taxon>
        <taxon>Actinomycetota</taxon>
        <taxon>Actinomycetes</taxon>
        <taxon>Kineosporiales</taxon>
        <taxon>Kineosporiaceae</taxon>
    </lineage>
</organism>
<gene>
    <name evidence="2" type="ORF">GCM10025868_41610</name>
</gene>
<comment type="caution">
    <text evidence="2">The sequence shown here is derived from an EMBL/GenBank/DDBJ whole genome shotgun (WGS) entry which is preliminary data.</text>
</comment>
<dbReference type="EMBL" id="BSUZ01000001">
    <property type="protein sequence ID" value="GMA88911.1"/>
    <property type="molecule type" value="Genomic_DNA"/>
</dbReference>
<evidence type="ECO:0000313" key="2">
    <source>
        <dbReference type="EMBL" id="GMA88911.1"/>
    </source>
</evidence>